<dbReference type="EC" id="1.2.1.79" evidence="5"/>
<dbReference type="InterPro" id="IPR015590">
    <property type="entry name" value="Aldehyde_DH_dom"/>
</dbReference>
<dbReference type="GO" id="GO:0036243">
    <property type="term" value="F:succinate-semialdehyde dehydrogenase (NADP+) activity"/>
    <property type="evidence" value="ECO:0007669"/>
    <property type="project" value="UniProtKB-EC"/>
</dbReference>
<organism evidence="5 6">
    <name type="scientific">Corynebacterium variabile</name>
    <dbReference type="NCBI Taxonomy" id="1727"/>
    <lineage>
        <taxon>Bacteria</taxon>
        <taxon>Bacillati</taxon>
        <taxon>Actinomycetota</taxon>
        <taxon>Actinomycetes</taxon>
        <taxon>Mycobacteriales</taxon>
        <taxon>Corynebacteriaceae</taxon>
        <taxon>Corynebacterium</taxon>
    </lineage>
</organism>
<dbReference type="PANTHER" id="PTHR43217">
    <property type="entry name" value="SUCCINATE SEMIALDEHYDE DEHYDROGENASE [NAD(P)+] SAD"/>
    <property type="match status" value="1"/>
</dbReference>
<dbReference type="OMA" id="ELSPCSY"/>
<dbReference type="CDD" id="cd07100">
    <property type="entry name" value="ALDH_SSADH1_GabD1"/>
    <property type="match status" value="1"/>
</dbReference>
<dbReference type="GO" id="GO:0004777">
    <property type="term" value="F:succinate-semialdehyde dehydrogenase (NAD+) activity"/>
    <property type="evidence" value="ECO:0007669"/>
    <property type="project" value="TreeGrafter"/>
</dbReference>
<dbReference type="EC" id="1.2.1.16" evidence="5"/>
<evidence type="ECO:0000256" key="1">
    <source>
        <dbReference type="ARBA" id="ARBA00009986"/>
    </source>
</evidence>
<evidence type="ECO:0000313" key="6">
    <source>
        <dbReference type="Proteomes" id="UP000182498"/>
    </source>
</evidence>
<keyword evidence="2" id="KW-0521">NADP</keyword>
<dbReference type="Gene3D" id="3.40.309.10">
    <property type="entry name" value="Aldehyde Dehydrogenase, Chain A, domain 2"/>
    <property type="match status" value="1"/>
</dbReference>
<accession>A0A0X8XV55</accession>
<dbReference type="InterPro" id="IPR047110">
    <property type="entry name" value="GABD/Sad-like"/>
</dbReference>
<dbReference type="InterPro" id="IPR044148">
    <property type="entry name" value="ALDH_GabD1-like"/>
</dbReference>
<dbReference type="PANTHER" id="PTHR43217:SF2">
    <property type="entry name" value="SUCCINATE-SEMIALDEHYDE DEHYDROGENASE [NADP(+)]"/>
    <property type="match status" value="1"/>
</dbReference>
<dbReference type="InterPro" id="IPR016162">
    <property type="entry name" value="Ald_DH_N"/>
</dbReference>
<sequence length="463" mass="49606">MAYATTNPYTGEVVKTFPTATAEEIDQAVTGADATFRTWSQTPVEERAAVLAKAAEILRANKRDYAETLTLEMGKLIGEAEAEVELSAGILEYYANHGAEALAPRYLRAEGFGDQDVALVNDPLGVLYAVEPWNFPYYQVIRISAPQFLAGNTIVLKHASNVPQSALRMVELYRQAGAPENLLTNVFAGHDATDRILADSRVRGVALTGSEGAGAAIASAAAKNLKKSTLELGGADAFVVLEDAEVEKAAKWAAFGRHWNAGQVCVSSKRLIVVDAVYDRFLTEYRRHVAELVAGDPMDPSTTLAPLSSQQAADDLAVQVEKAKAEGATVEAIGAEVPEQGAFARPLLVTDIPEGSATSQTEFFGPVTQLYRAKDEEDAVRIANDTPFGLGGSVFSTDIERARKVARRIDTGMVFINQPTGVKADVPFGGVKHSGYGHELIDLGIKEFVNQKVVVVSDIDGSF</sequence>
<dbReference type="FunFam" id="3.40.309.10:FF:000009">
    <property type="entry name" value="Aldehyde dehydrogenase A"/>
    <property type="match status" value="1"/>
</dbReference>
<dbReference type="Proteomes" id="UP000182498">
    <property type="component" value="Unassembled WGS sequence"/>
</dbReference>
<proteinExistence type="inferred from homology"/>
<evidence type="ECO:0000313" key="5">
    <source>
        <dbReference type="EMBL" id="CUU67420.1"/>
    </source>
</evidence>
<dbReference type="EMBL" id="FAUH01000024">
    <property type="protein sequence ID" value="CUU67420.1"/>
    <property type="molecule type" value="Genomic_DNA"/>
</dbReference>
<dbReference type="EC" id="1.2.1.20" evidence="5"/>
<dbReference type="InterPro" id="IPR016161">
    <property type="entry name" value="Ald_DH/histidinol_DH"/>
</dbReference>
<dbReference type="Gene3D" id="3.40.605.10">
    <property type="entry name" value="Aldehyde Dehydrogenase, Chain A, domain 1"/>
    <property type="match status" value="1"/>
</dbReference>
<evidence type="ECO:0000256" key="2">
    <source>
        <dbReference type="ARBA" id="ARBA00022857"/>
    </source>
</evidence>
<keyword evidence="6" id="KW-1185">Reference proteome</keyword>
<evidence type="ECO:0000256" key="3">
    <source>
        <dbReference type="ARBA" id="ARBA00023002"/>
    </source>
</evidence>
<dbReference type="GO" id="GO:0102810">
    <property type="term" value="F:glutarate-semialdehyde dehydrogenase (NADP+) activity"/>
    <property type="evidence" value="ECO:0007669"/>
    <property type="project" value="UniProtKB-EC"/>
</dbReference>
<protein>
    <submittedName>
        <fullName evidence="5">NAD-dependent aldehyde dehydrogenases</fullName>
        <ecNumber evidence="5">1.2.1.16</ecNumber>
        <ecNumber evidence="5">1.2.1.20</ecNumber>
        <ecNumber evidence="5">1.2.1.79</ecNumber>
    </submittedName>
</protein>
<keyword evidence="3 5" id="KW-0560">Oxidoreductase</keyword>
<name>A0A0X8XV55_9CORY</name>
<dbReference type="InterPro" id="IPR016163">
    <property type="entry name" value="Ald_DH_C"/>
</dbReference>
<dbReference type="OrthoDB" id="6882680at2"/>
<evidence type="ECO:0000259" key="4">
    <source>
        <dbReference type="Pfam" id="PF00171"/>
    </source>
</evidence>
<dbReference type="SUPFAM" id="SSF53720">
    <property type="entry name" value="ALDH-like"/>
    <property type="match status" value="1"/>
</dbReference>
<reference evidence="6" key="1">
    <citation type="submission" date="2015-11" db="EMBL/GenBank/DDBJ databases">
        <authorList>
            <person name="Dugat-Bony E."/>
        </authorList>
    </citation>
    <scope>NUCLEOTIDE SEQUENCE [LARGE SCALE GENOMIC DNA]</scope>
    <source>
        <strain evidence="6">Mu292</strain>
    </source>
</reference>
<feature type="domain" description="Aldehyde dehydrogenase" evidence="4">
    <location>
        <begin position="3"/>
        <end position="454"/>
    </location>
</feature>
<dbReference type="AlphaFoldDB" id="A0A0X8XV55"/>
<dbReference type="RefSeq" id="WP_014009500.1">
    <property type="nucleotide sequence ID" value="NZ_DAMBBP010000013.1"/>
</dbReference>
<dbReference type="FunFam" id="3.40.605.10:FF:000012">
    <property type="entry name" value="NAD-dependent succinate-semialdehyde dehydrogenase"/>
    <property type="match status" value="1"/>
</dbReference>
<dbReference type="GO" id="GO:0004030">
    <property type="term" value="F:aldehyde dehydrogenase [NAD(P)+] activity"/>
    <property type="evidence" value="ECO:0007669"/>
    <property type="project" value="InterPro"/>
</dbReference>
<dbReference type="Pfam" id="PF00171">
    <property type="entry name" value="Aldedh"/>
    <property type="match status" value="1"/>
</dbReference>
<gene>
    <name evidence="5" type="ORF">CVAR292_02782</name>
</gene>
<comment type="similarity">
    <text evidence="1">Belongs to the aldehyde dehydrogenase family.</text>
</comment>